<dbReference type="Gene3D" id="3.10.100.10">
    <property type="entry name" value="Mannose-Binding Protein A, subunit A"/>
    <property type="match status" value="1"/>
</dbReference>
<dbReference type="InterPro" id="IPR016186">
    <property type="entry name" value="C-type_lectin-like/link_sf"/>
</dbReference>
<dbReference type="OrthoDB" id="6154955at2759"/>
<gene>
    <name evidence="3" type="ORF">F7725_004121</name>
</gene>
<proteinExistence type="predicted"/>
<name>A0A7J5YD24_DISMA</name>
<dbReference type="SUPFAM" id="SSF56436">
    <property type="entry name" value="C-type lectin-like"/>
    <property type="match status" value="1"/>
</dbReference>
<feature type="chain" id="PRO_5029525122" description="C1q domain-containing protein" evidence="1">
    <location>
        <begin position="20"/>
        <end position="206"/>
    </location>
</feature>
<dbReference type="InterPro" id="IPR016187">
    <property type="entry name" value="CTDL_fold"/>
</dbReference>
<protein>
    <recommendedName>
        <fullName evidence="2">C1q domain-containing protein</fullName>
    </recommendedName>
</protein>
<dbReference type="AlphaFoldDB" id="A0A7J5YD24"/>
<dbReference type="PANTHER" id="PTHR45784:SF8">
    <property type="entry name" value="C-TYPE MANNOSE RECEPTOR 2-RELATED"/>
    <property type="match status" value="1"/>
</dbReference>
<keyword evidence="4" id="KW-1185">Reference proteome</keyword>
<dbReference type="InterPro" id="IPR001073">
    <property type="entry name" value="C1q_dom"/>
</dbReference>
<dbReference type="Proteomes" id="UP000518266">
    <property type="component" value="Unassembled WGS sequence"/>
</dbReference>
<reference evidence="3 4" key="1">
    <citation type="submission" date="2020-03" db="EMBL/GenBank/DDBJ databases">
        <title>Dissostichus mawsoni Genome sequencing and assembly.</title>
        <authorList>
            <person name="Park H."/>
        </authorList>
    </citation>
    <scope>NUCLEOTIDE SEQUENCE [LARGE SCALE GENOMIC DNA]</scope>
    <source>
        <strain evidence="3">DM0001</strain>
        <tissue evidence="3">Muscle</tissue>
    </source>
</reference>
<dbReference type="EMBL" id="JAAKFY010000014">
    <property type="protein sequence ID" value="KAF3847043.1"/>
    <property type="molecule type" value="Genomic_DNA"/>
</dbReference>
<sequence length="206" mass="23600">MRSVVLIVTLFCVSSLVVAKNLGQLRELEFNPILFNDVLVNQGSAYSNDSGVFIAPVAGIYQFVFAAQLSVETMMRKPSVVLLLLAAVCGSTLRPSFKYYDELKTWSEAQTFCRGHHSDLATIRAENSWRIHEPNHDHENCVFINMNTQKGFDAQCDRRERFLCYNETLVLVKRKKTWDQALRHCRLLEAKTPKRHCVYINISPLC</sequence>
<feature type="signal peptide" evidence="1">
    <location>
        <begin position="1"/>
        <end position="19"/>
    </location>
</feature>
<dbReference type="InterPro" id="IPR008983">
    <property type="entry name" value="Tumour_necrosis_fac-like_dom"/>
</dbReference>
<dbReference type="Gene3D" id="2.60.120.40">
    <property type="match status" value="1"/>
</dbReference>
<dbReference type="PANTHER" id="PTHR45784">
    <property type="entry name" value="C-TYPE LECTIN DOMAIN FAMILY 20 MEMBER A-RELATED"/>
    <property type="match status" value="1"/>
</dbReference>
<evidence type="ECO:0000313" key="3">
    <source>
        <dbReference type="EMBL" id="KAF3847043.1"/>
    </source>
</evidence>
<keyword evidence="1" id="KW-0732">Signal</keyword>
<dbReference type="SUPFAM" id="SSF49842">
    <property type="entry name" value="TNF-like"/>
    <property type="match status" value="1"/>
</dbReference>
<evidence type="ECO:0000256" key="1">
    <source>
        <dbReference type="SAM" id="SignalP"/>
    </source>
</evidence>
<accession>A0A7J5YD24</accession>
<comment type="caution">
    <text evidence="3">The sequence shown here is derived from an EMBL/GenBank/DDBJ whole genome shotgun (WGS) entry which is preliminary data.</text>
</comment>
<dbReference type="Pfam" id="PF00386">
    <property type="entry name" value="C1q"/>
    <property type="match status" value="1"/>
</dbReference>
<evidence type="ECO:0000259" key="2">
    <source>
        <dbReference type="Pfam" id="PF00386"/>
    </source>
</evidence>
<feature type="domain" description="C1q" evidence="2">
    <location>
        <begin position="29"/>
        <end position="72"/>
    </location>
</feature>
<organism evidence="3 4">
    <name type="scientific">Dissostichus mawsoni</name>
    <name type="common">Antarctic cod</name>
    <dbReference type="NCBI Taxonomy" id="36200"/>
    <lineage>
        <taxon>Eukaryota</taxon>
        <taxon>Metazoa</taxon>
        <taxon>Chordata</taxon>
        <taxon>Craniata</taxon>
        <taxon>Vertebrata</taxon>
        <taxon>Euteleostomi</taxon>
        <taxon>Actinopterygii</taxon>
        <taxon>Neopterygii</taxon>
        <taxon>Teleostei</taxon>
        <taxon>Neoteleostei</taxon>
        <taxon>Acanthomorphata</taxon>
        <taxon>Eupercaria</taxon>
        <taxon>Perciformes</taxon>
        <taxon>Notothenioidei</taxon>
        <taxon>Nototheniidae</taxon>
        <taxon>Dissostichus</taxon>
    </lineage>
</organism>
<evidence type="ECO:0000313" key="4">
    <source>
        <dbReference type="Proteomes" id="UP000518266"/>
    </source>
</evidence>